<dbReference type="Proteomes" id="UP001066276">
    <property type="component" value="Chromosome 7"/>
</dbReference>
<protein>
    <recommendedName>
        <fullName evidence="4">Ig-like domain-containing protein</fullName>
    </recommendedName>
</protein>
<name>A0AAV7PZD2_PLEWA</name>
<dbReference type="PANTHER" id="PTHR37366:SF1">
    <property type="entry name" value="SPERM ACROSOME MEMBRANE-ASSOCIATED PROTEIN 6"/>
    <property type="match status" value="1"/>
</dbReference>
<keyword evidence="3" id="KW-1185">Reference proteome</keyword>
<proteinExistence type="predicted"/>
<dbReference type="PANTHER" id="PTHR37366">
    <property type="entry name" value="SPERM ACROSOME MEMBRANE-ASSOCIATED PROTEIN 6"/>
    <property type="match status" value="1"/>
</dbReference>
<dbReference type="EMBL" id="JANPWB010000011">
    <property type="protein sequence ID" value="KAJ1132641.1"/>
    <property type="molecule type" value="Genomic_DNA"/>
</dbReference>
<sequence length="185" mass="21483">MEGRTWDCDELDDLEQWLRELNGKDATQMNSASPEAPPARTGDEAAALEKEPAEECQSMNKKSARYLKCDTCTPSDCNLPIDCPIRDYHLDEYDKVNLRCLLHYQIEFEEGDELVYAWKFAKNIRTQDIFYFQDIHTGDDPLLFIKPVRDYHGGTYLCEIILDEDIIARMFFYLNGKPQVRAKLA</sequence>
<gene>
    <name evidence="2" type="ORF">NDU88_010948</name>
</gene>
<evidence type="ECO:0000313" key="2">
    <source>
        <dbReference type="EMBL" id="KAJ1132641.1"/>
    </source>
</evidence>
<evidence type="ECO:0008006" key="4">
    <source>
        <dbReference type="Google" id="ProtNLM"/>
    </source>
</evidence>
<evidence type="ECO:0000313" key="3">
    <source>
        <dbReference type="Proteomes" id="UP001066276"/>
    </source>
</evidence>
<dbReference type="GO" id="GO:0007342">
    <property type="term" value="P:fusion of sperm to egg plasma membrane involved in single fertilization"/>
    <property type="evidence" value="ECO:0007669"/>
    <property type="project" value="InterPro"/>
</dbReference>
<reference evidence="2" key="1">
    <citation type="journal article" date="2022" name="bioRxiv">
        <title>Sequencing and chromosome-scale assembly of the giantPleurodeles waltlgenome.</title>
        <authorList>
            <person name="Brown T."/>
            <person name="Elewa A."/>
            <person name="Iarovenko S."/>
            <person name="Subramanian E."/>
            <person name="Araus A.J."/>
            <person name="Petzold A."/>
            <person name="Susuki M."/>
            <person name="Suzuki K.-i.T."/>
            <person name="Hayashi T."/>
            <person name="Toyoda A."/>
            <person name="Oliveira C."/>
            <person name="Osipova E."/>
            <person name="Leigh N.D."/>
            <person name="Simon A."/>
            <person name="Yun M.H."/>
        </authorList>
    </citation>
    <scope>NUCLEOTIDE SEQUENCE</scope>
    <source>
        <strain evidence="2">20211129_DDA</strain>
        <tissue evidence="2">Liver</tissue>
    </source>
</reference>
<evidence type="ECO:0000256" key="1">
    <source>
        <dbReference type="SAM" id="MobiDB-lite"/>
    </source>
</evidence>
<feature type="region of interest" description="Disordered" evidence="1">
    <location>
        <begin position="22"/>
        <end position="48"/>
    </location>
</feature>
<comment type="caution">
    <text evidence="2">The sequence shown here is derived from an EMBL/GenBank/DDBJ whole genome shotgun (WGS) entry which is preliminary data.</text>
</comment>
<accession>A0AAV7PZD2</accession>
<dbReference type="InterPro" id="IPR034549">
    <property type="entry name" value="SPACA6"/>
</dbReference>
<organism evidence="2 3">
    <name type="scientific">Pleurodeles waltl</name>
    <name type="common">Iberian ribbed newt</name>
    <dbReference type="NCBI Taxonomy" id="8319"/>
    <lineage>
        <taxon>Eukaryota</taxon>
        <taxon>Metazoa</taxon>
        <taxon>Chordata</taxon>
        <taxon>Craniata</taxon>
        <taxon>Vertebrata</taxon>
        <taxon>Euteleostomi</taxon>
        <taxon>Amphibia</taxon>
        <taxon>Batrachia</taxon>
        <taxon>Caudata</taxon>
        <taxon>Salamandroidea</taxon>
        <taxon>Salamandridae</taxon>
        <taxon>Pleurodelinae</taxon>
        <taxon>Pleurodeles</taxon>
    </lineage>
</organism>
<dbReference type="AlphaFoldDB" id="A0AAV7PZD2"/>